<dbReference type="InterPro" id="IPR058739">
    <property type="entry name" value="NicX"/>
</dbReference>
<accession>A0A382Q868</accession>
<feature type="non-terminal residue" evidence="1">
    <location>
        <position position="70"/>
    </location>
</feature>
<protein>
    <recommendedName>
        <fullName evidence="2">Aminopeptidase</fullName>
    </recommendedName>
</protein>
<sequence>MRAQEINPAKLAMLFRKEFQMCNVKEGETIAILSDIATRRDFVMASFAAAEDLGANIYEVCVNEVPSWVR</sequence>
<organism evidence="1">
    <name type="scientific">marine metagenome</name>
    <dbReference type="NCBI Taxonomy" id="408172"/>
    <lineage>
        <taxon>unclassified sequences</taxon>
        <taxon>metagenomes</taxon>
        <taxon>ecological metagenomes</taxon>
    </lineage>
</organism>
<gene>
    <name evidence="1" type="ORF">METZ01_LOCUS334638</name>
</gene>
<evidence type="ECO:0008006" key="2">
    <source>
        <dbReference type="Google" id="ProtNLM"/>
    </source>
</evidence>
<evidence type="ECO:0000313" key="1">
    <source>
        <dbReference type="EMBL" id="SVC81784.1"/>
    </source>
</evidence>
<dbReference type="Pfam" id="PF26233">
    <property type="entry name" value="NicX"/>
    <property type="match status" value="1"/>
</dbReference>
<dbReference type="AlphaFoldDB" id="A0A382Q868"/>
<name>A0A382Q868_9ZZZZ</name>
<dbReference type="EMBL" id="UINC01112674">
    <property type="protein sequence ID" value="SVC81784.1"/>
    <property type="molecule type" value="Genomic_DNA"/>
</dbReference>
<reference evidence="1" key="1">
    <citation type="submission" date="2018-05" db="EMBL/GenBank/DDBJ databases">
        <authorList>
            <person name="Lanie J.A."/>
            <person name="Ng W.-L."/>
            <person name="Kazmierczak K.M."/>
            <person name="Andrzejewski T.M."/>
            <person name="Davidsen T.M."/>
            <person name="Wayne K.J."/>
            <person name="Tettelin H."/>
            <person name="Glass J.I."/>
            <person name="Rusch D."/>
            <person name="Podicherti R."/>
            <person name="Tsui H.-C.T."/>
            <person name="Winkler M.E."/>
        </authorList>
    </citation>
    <scope>NUCLEOTIDE SEQUENCE</scope>
</reference>
<proteinExistence type="predicted"/>